<feature type="transmembrane region" description="Helical" evidence="2">
    <location>
        <begin position="125"/>
        <end position="150"/>
    </location>
</feature>
<feature type="region of interest" description="Disordered" evidence="1">
    <location>
        <begin position="174"/>
        <end position="207"/>
    </location>
</feature>
<feature type="region of interest" description="Disordered" evidence="1">
    <location>
        <begin position="20"/>
        <end position="59"/>
    </location>
</feature>
<evidence type="ECO:0000313" key="4">
    <source>
        <dbReference type="EMBL" id="RNB54767.1"/>
    </source>
</evidence>
<comment type="caution">
    <text evidence="4">The sequence shown here is derived from an EMBL/GenBank/DDBJ whole genome shotgun (WGS) entry which is preliminary data.</text>
</comment>
<sequence>MNGEKKNHVTVKMNGRFWDEKRETIKQEASVKRTPKDDTPRVKIQGPPIPFHGTLPPKKENDAWERMMQLRGAAQRETSREPGPILDDSPELEETQEQEELLGAYSSSGKNPAKRFLAFWPKTPIWRTVLTTGGAVAIGLLFGFLVLSVFTQEEFSQSYGSVLSETVQTLTAQEAKGGQAGGQEALAGPGSSEAGAGTAAGNTASGEQQNVSLQVPQISMFVAQAGVFQPDASPQSAVEPLAKAGIPHLLYKDGSKQYMFAAAAPTRDAVLGFAASLKNKGMDVYVKEFAFPAFQGAVPVSKPAAATEGPNVQQFFDNGVKLAQALSAQSGLIITSGQLSASAQETADLKEWHRQFLEESRLIQVQDAWKPLFEGMVNGINQALAARDKMAEASAGKKGESAESYAWQVQAGVLGYLESYASWVQLAR</sequence>
<proteinExistence type="predicted"/>
<dbReference type="AlphaFoldDB" id="A0A3M8AVT7"/>
<dbReference type="Proteomes" id="UP000317180">
    <property type="component" value="Unassembled WGS sequence"/>
</dbReference>
<reference evidence="3 6" key="2">
    <citation type="submission" date="2019-06" db="EMBL/GenBank/DDBJ databases">
        <title>Whole genome shotgun sequence of Brevibacillus agri NBRC 15538.</title>
        <authorList>
            <person name="Hosoyama A."/>
            <person name="Uohara A."/>
            <person name="Ohji S."/>
            <person name="Ichikawa N."/>
        </authorList>
    </citation>
    <scope>NUCLEOTIDE SEQUENCE [LARGE SCALE GENOMIC DNA]</scope>
    <source>
        <strain evidence="3 6">NBRC 15538</strain>
    </source>
</reference>
<gene>
    <name evidence="3" type="ORF">BAG01nite_10000</name>
    <name evidence="4" type="ORF">EB820_13285</name>
</gene>
<name>A0A3M8AVT7_9BACL</name>
<organism evidence="4 5">
    <name type="scientific">Brevibacillus agri</name>
    <dbReference type="NCBI Taxonomy" id="51101"/>
    <lineage>
        <taxon>Bacteria</taxon>
        <taxon>Bacillati</taxon>
        <taxon>Bacillota</taxon>
        <taxon>Bacilli</taxon>
        <taxon>Bacillales</taxon>
        <taxon>Paenibacillaceae</taxon>
        <taxon>Brevibacillus</taxon>
    </lineage>
</organism>
<feature type="region of interest" description="Disordered" evidence="1">
    <location>
        <begin position="72"/>
        <end position="99"/>
    </location>
</feature>
<evidence type="ECO:0000313" key="6">
    <source>
        <dbReference type="Proteomes" id="UP000317180"/>
    </source>
</evidence>
<keyword evidence="6" id="KW-1185">Reference proteome</keyword>
<feature type="compositionally biased region" description="Basic and acidic residues" evidence="1">
    <location>
        <begin position="20"/>
        <end position="41"/>
    </location>
</feature>
<dbReference type="OrthoDB" id="2468831at2"/>
<protein>
    <recommendedName>
        <fullName evidence="7">SPOR domain-containing protein</fullName>
    </recommendedName>
</protein>
<evidence type="ECO:0000313" key="5">
    <source>
        <dbReference type="Proteomes" id="UP000276178"/>
    </source>
</evidence>
<evidence type="ECO:0000256" key="2">
    <source>
        <dbReference type="SAM" id="Phobius"/>
    </source>
</evidence>
<feature type="compositionally biased region" description="Acidic residues" evidence="1">
    <location>
        <begin position="88"/>
        <end position="99"/>
    </location>
</feature>
<evidence type="ECO:0000313" key="3">
    <source>
        <dbReference type="EMBL" id="GED24898.1"/>
    </source>
</evidence>
<dbReference type="Proteomes" id="UP000276178">
    <property type="component" value="Unassembled WGS sequence"/>
</dbReference>
<evidence type="ECO:0008006" key="7">
    <source>
        <dbReference type="Google" id="ProtNLM"/>
    </source>
</evidence>
<keyword evidence="2" id="KW-0472">Membrane</keyword>
<keyword evidence="2" id="KW-0812">Transmembrane</keyword>
<dbReference type="EMBL" id="RHHN01000038">
    <property type="protein sequence ID" value="RNB54767.1"/>
    <property type="molecule type" value="Genomic_DNA"/>
</dbReference>
<reference evidence="4 5" key="1">
    <citation type="submission" date="2018-10" db="EMBL/GenBank/DDBJ databases">
        <title>Phylogenomics of Brevibacillus.</title>
        <authorList>
            <person name="Dunlap C."/>
        </authorList>
    </citation>
    <scope>NUCLEOTIDE SEQUENCE [LARGE SCALE GENOMIC DNA]</scope>
    <source>
        <strain evidence="4 5">NRRL NRS 1219</strain>
    </source>
</reference>
<evidence type="ECO:0000256" key="1">
    <source>
        <dbReference type="SAM" id="MobiDB-lite"/>
    </source>
</evidence>
<keyword evidence="2" id="KW-1133">Transmembrane helix</keyword>
<dbReference type="EMBL" id="BJOD01000009">
    <property type="protein sequence ID" value="GED24898.1"/>
    <property type="molecule type" value="Genomic_DNA"/>
</dbReference>
<accession>A0A3M8AVT7</accession>